<keyword evidence="3 7" id="KW-0223">Dioxygenase</keyword>
<dbReference type="InterPro" id="IPR042098">
    <property type="entry name" value="TauD-like_sf"/>
</dbReference>
<gene>
    <name evidence="7" type="ORF">AWM79_18230</name>
</gene>
<keyword evidence="8" id="KW-1185">Reference proteome</keyword>
<dbReference type="InterPro" id="IPR003819">
    <property type="entry name" value="TauD/TfdA-like"/>
</dbReference>
<dbReference type="AlphaFoldDB" id="A0A0X1T571"/>
<dbReference type="KEGG" id="pagb:AWM79_18230"/>
<evidence type="ECO:0000256" key="2">
    <source>
        <dbReference type="ARBA" id="ARBA00022723"/>
    </source>
</evidence>
<dbReference type="EMBL" id="CP014135">
    <property type="protein sequence ID" value="AMB87132.1"/>
    <property type="molecule type" value="Genomic_DNA"/>
</dbReference>
<dbReference type="Proteomes" id="UP000063229">
    <property type="component" value="Chromosome"/>
</dbReference>
<dbReference type="Pfam" id="PF02668">
    <property type="entry name" value="TauD"/>
    <property type="match status" value="1"/>
</dbReference>
<proteinExistence type="inferred from homology"/>
<evidence type="ECO:0000256" key="5">
    <source>
        <dbReference type="ARBA" id="ARBA00023004"/>
    </source>
</evidence>
<dbReference type="SUPFAM" id="SSF51197">
    <property type="entry name" value="Clavaminate synthase-like"/>
    <property type="match status" value="1"/>
</dbReference>
<feature type="domain" description="TauD/TfdA-like" evidence="6">
    <location>
        <begin position="17"/>
        <end position="265"/>
    </location>
</feature>
<dbReference type="STRING" id="46677.AWM79_18230"/>
<keyword evidence="4" id="KW-0560">Oxidoreductase</keyword>
<evidence type="ECO:0000256" key="4">
    <source>
        <dbReference type="ARBA" id="ARBA00023002"/>
    </source>
</evidence>
<dbReference type="PANTHER" id="PTHR43779">
    <property type="entry name" value="DIOXYGENASE RV0097-RELATED"/>
    <property type="match status" value="1"/>
</dbReference>
<evidence type="ECO:0000313" key="7">
    <source>
        <dbReference type="EMBL" id="AMB87132.1"/>
    </source>
</evidence>
<dbReference type="PANTHER" id="PTHR43779:SF3">
    <property type="entry name" value="(3R)-3-[(CARBOXYMETHYL)AMINO]FATTY ACID OXYGENASE_DECARBOXYLASE"/>
    <property type="match status" value="1"/>
</dbReference>
<dbReference type="GO" id="GO:0046872">
    <property type="term" value="F:metal ion binding"/>
    <property type="evidence" value="ECO:0007669"/>
    <property type="project" value="UniProtKB-KW"/>
</dbReference>
<accession>A0A0X1T571</accession>
<evidence type="ECO:0000256" key="1">
    <source>
        <dbReference type="ARBA" id="ARBA00005896"/>
    </source>
</evidence>
<reference evidence="7 8" key="1">
    <citation type="submission" date="2016-01" db="EMBL/GenBank/DDBJ databases">
        <authorList>
            <person name="McClelland M."/>
            <person name="Jain A."/>
            <person name="Saraogi P."/>
            <person name="Mendelson R."/>
            <person name="Westerman R."/>
            <person name="SanMiguel P."/>
            <person name="Csonka L."/>
        </authorList>
    </citation>
    <scope>NUCLEOTIDE SEQUENCE [LARGE SCALE GENOMIC DNA]</scope>
    <source>
        <strain evidence="7 8">NCPPB 2472</strain>
    </source>
</reference>
<sequence>MHISRLSNNTMGVSIKHVDILSLTSQDSAKLLDLVYEHKLVVVKQQTLSKQDYVNFSRMLGTPQIYPQANYHHPDHPEIFVSSNIPENGRKVGVSGTGRYWHTDCQFLRAPLPLTTLLPQISAGGRATEYIDMVAIYETLPDSLRELITGRDAIHEGKWRYKIQEEDIDRSISELLAEKEQMAPAVRHPTVITHPVTGKKALYISGGFTVGLTDMSAEDSAAALQALISFIEKPEHVYKHLWEEGDLLIWDNRTTLHRSSPLAKGEKSVSYRIGVYDNKDFYA</sequence>
<keyword evidence="2" id="KW-0479">Metal-binding</keyword>
<dbReference type="GO" id="GO:0016706">
    <property type="term" value="F:2-oxoglutarate-dependent dioxygenase activity"/>
    <property type="evidence" value="ECO:0007669"/>
    <property type="project" value="UniProtKB-ARBA"/>
</dbReference>
<organism evidence="7 8">
    <name type="scientific">Pseudomonas agarici</name>
    <dbReference type="NCBI Taxonomy" id="46677"/>
    <lineage>
        <taxon>Bacteria</taxon>
        <taxon>Pseudomonadati</taxon>
        <taxon>Pseudomonadota</taxon>
        <taxon>Gammaproteobacteria</taxon>
        <taxon>Pseudomonadales</taxon>
        <taxon>Pseudomonadaceae</taxon>
        <taxon>Pseudomonas</taxon>
    </lineage>
</organism>
<name>A0A0X1T571_PSEAA</name>
<dbReference type="InterPro" id="IPR051178">
    <property type="entry name" value="TfdA_dioxygenase"/>
</dbReference>
<evidence type="ECO:0000313" key="8">
    <source>
        <dbReference type="Proteomes" id="UP000063229"/>
    </source>
</evidence>
<keyword evidence="5" id="KW-0408">Iron</keyword>
<dbReference type="RefSeq" id="WP_060783457.1">
    <property type="nucleotide sequence ID" value="NZ_CP014135.1"/>
</dbReference>
<evidence type="ECO:0000256" key="3">
    <source>
        <dbReference type="ARBA" id="ARBA00022964"/>
    </source>
</evidence>
<comment type="similarity">
    <text evidence="1">Belongs to the TfdA dioxygenase family.</text>
</comment>
<protein>
    <submittedName>
        <fullName evidence="7">Taurine catabolism dioxygenase</fullName>
    </submittedName>
</protein>
<dbReference type="Gene3D" id="3.60.130.10">
    <property type="entry name" value="Clavaminate synthase-like"/>
    <property type="match status" value="1"/>
</dbReference>
<evidence type="ECO:0000259" key="6">
    <source>
        <dbReference type="Pfam" id="PF02668"/>
    </source>
</evidence>